<protein>
    <submittedName>
        <fullName evidence="2">Putative RNA-binding Zn ribbon-like protein</fullName>
    </submittedName>
</protein>
<reference evidence="2 3" key="1">
    <citation type="submission" date="2020-07" db="EMBL/GenBank/DDBJ databases">
        <title>Sequencing the genomes of 1000 actinobacteria strains.</title>
        <authorList>
            <person name="Klenk H.-P."/>
        </authorList>
    </citation>
    <scope>NUCLEOTIDE SEQUENCE [LARGE SCALE GENOMIC DNA]</scope>
    <source>
        <strain evidence="2 3">DSM 45876</strain>
    </source>
</reference>
<dbReference type="PANTHER" id="PTHR35525">
    <property type="entry name" value="BLL6575 PROTEIN"/>
    <property type="match status" value="1"/>
</dbReference>
<dbReference type="Pfam" id="PF07336">
    <property type="entry name" value="ABATE"/>
    <property type="match status" value="1"/>
</dbReference>
<evidence type="ECO:0000313" key="2">
    <source>
        <dbReference type="EMBL" id="NYH41807.1"/>
    </source>
</evidence>
<dbReference type="AlphaFoldDB" id="A0A7Y9WYB6"/>
<feature type="domain" description="Zinc finger CGNR" evidence="1">
    <location>
        <begin position="134"/>
        <end position="176"/>
    </location>
</feature>
<dbReference type="InterPro" id="IPR021005">
    <property type="entry name" value="Znf_CGNR"/>
</dbReference>
<evidence type="ECO:0000259" key="1">
    <source>
        <dbReference type="Pfam" id="PF11706"/>
    </source>
</evidence>
<dbReference type="PANTHER" id="PTHR35525:SF3">
    <property type="entry name" value="BLL6575 PROTEIN"/>
    <property type="match status" value="1"/>
</dbReference>
<name>A0A7Y9WYB6_9ACTN</name>
<accession>A0A7Y9WYB6</accession>
<proteinExistence type="predicted"/>
<dbReference type="Gene3D" id="1.10.3300.10">
    <property type="entry name" value="Jann2411-like domain"/>
    <property type="match status" value="1"/>
</dbReference>
<comment type="caution">
    <text evidence="2">The sequence shown here is derived from an EMBL/GenBank/DDBJ whole genome shotgun (WGS) entry which is preliminary data.</text>
</comment>
<gene>
    <name evidence="2" type="ORF">HNR22_001534</name>
</gene>
<dbReference type="RefSeq" id="WP_179779736.1">
    <property type="nucleotide sequence ID" value="NZ_JACCHK010000001.1"/>
</dbReference>
<organism evidence="2 3">
    <name type="scientific">Micromonospora jinlongensis</name>
    <dbReference type="NCBI Taxonomy" id="1287877"/>
    <lineage>
        <taxon>Bacteria</taxon>
        <taxon>Bacillati</taxon>
        <taxon>Actinomycetota</taxon>
        <taxon>Actinomycetes</taxon>
        <taxon>Micromonosporales</taxon>
        <taxon>Micromonosporaceae</taxon>
        <taxon>Micromonospora</taxon>
    </lineage>
</organism>
<dbReference type="SUPFAM" id="SSF160904">
    <property type="entry name" value="Jann2411-like"/>
    <property type="match status" value="1"/>
</dbReference>
<keyword evidence="3" id="KW-1185">Reference proteome</keyword>
<dbReference type="InterPro" id="IPR010852">
    <property type="entry name" value="ABATE"/>
</dbReference>
<dbReference type="Pfam" id="PF11706">
    <property type="entry name" value="zf-CGNR"/>
    <property type="match status" value="1"/>
</dbReference>
<evidence type="ECO:0000313" key="3">
    <source>
        <dbReference type="Proteomes" id="UP000523545"/>
    </source>
</evidence>
<dbReference type="Proteomes" id="UP000523545">
    <property type="component" value="Unassembled WGS sequence"/>
</dbReference>
<dbReference type="EMBL" id="JACCHK010000001">
    <property type="protein sequence ID" value="NYH41807.1"/>
    <property type="molecule type" value="Genomic_DNA"/>
</dbReference>
<sequence>MGFEFIADRPVLDFLPTLAERGHTDVEQLTAPQDFADWAVQAGIVEQPPHVDDAALRQAKDLREAMFRLVRALIDGTDAAPADRELVNDAAAGPLPELRLDADGVHRTGDTDAVLTVLARDCLELHASDDRHALRWCADEHCTRAFVDRSRGSRRRWCGMRGCGDRAKAAAYRRRRRTSAP</sequence>
<dbReference type="InterPro" id="IPR023286">
    <property type="entry name" value="ABATE_dom_sf"/>
</dbReference>